<dbReference type="PANTHER" id="PTHR43024:SF1">
    <property type="entry name" value="UDP-N-ACETYLMURAMOYL-TRIPEPTIDE--D-ALANYL-D-ALANINE LIGASE"/>
    <property type="match status" value="1"/>
</dbReference>
<dbReference type="RefSeq" id="WP_306679891.1">
    <property type="nucleotide sequence ID" value="NZ_JAVDBT010000006.1"/>
</dbReference>
<dbReference type="InterPro" id="IPR051046">
    <property type="entry name" value="MurCDEF_CellWall_CoF430Synth"/>
</dbReference>
<dbReference type="InterPro" id="IPR013221">
    <property type="entry name" value="Mur_ligase_cen"/>
</dbReference>
<dbReference type="SUPFAM" id="SSF53623">
    <property type="entry name" value="MurD-like peptide ligases, catalytic domain"/>
    <property type="match status" value="1"/>
</dbReference>
<accession>A0ABU0VX48</accession>
<keyword evidence="7" id="KW-1185">Reference proteome</keyword>
<keyword evidence="1 6" id="KW-0436">Ligase</keyword>
<dbReference type="Proteomes" id="UP001239680">
    <property type="component" value="Unassembled WGS sequence"/>
</dbReference>
<dbReference type="InterPro" id="IPR036565">
    <property type="entry name" value="Mur-like_cat_sf"/>
</dbReference>
<evidence type="ECO:0000256" key="2">
    <source>
        <dbReference type="ARBA" id="ARBA00022741"/>
    </source>
</evidence>
<dbReference type="PANTHER" id="PTHR43024">
    <property type="entry name" value="UDP-N-ACETYLMURAMOYL-TRIPEPTIDE--D-ALANYL-D-ALANINE LIGASE"/>
    <property type="match status" value="1"/>
</dbReference>
<organism evidence="6 7">
    <name type="scientific">Pseudogemmobacter lacusdianii</name>
    <dbReference type="NCBI Taxonomy" id="3069608"/>
    <lineage>
        <taxon>Bacteria</taxon>
        <taxon>Pseudomonadati</taxon>
        <taxon>Pseudomonadota</taxon>
        <taxon>Alphaproteobacteria</taxon>
        <taxon>Rhodobacterales</taxon>
        <taxon>Paracoccaceae</taxon>
        <taxon>Pseudogemmobacter</taxon>
    </lineage>
</organism>
<evidence type="ECO:0000259" key="4">
    <source>
        <dbReference type="Pfam" id="PF02875"/>
    </source>
</evidence>
<dbReference type="Pfam" id="PF02875">
    <property type="entry name" value="Mur_ligase_C"/>
    <property type="match status" value="1"/>
</dbReference>
<name>A0ABU0VX48_9RHOB</name>
<evidence type="ECO:0000259" key="5">
    <source>
        <dbReference type="Pfam" id="PF08245"/>
    </source>
</evidence>
<dbReference type="SUPFAM" id="SSF53244">
    <property type="entry name" value="MurD-like peptide ligases, peptide-binding domain"/>
    <property type="match status" value="1"/>
</dbReference>
<dbReference type="InterPro" id="IPR004101">
    <property type="entry name" value="Mur_ligase_C"/>
</dbReference>
<proteinExistence type="predicted"/>
<evidence type="ECO:0000313" key="7">
    <source>
        <dbReference type="Proteomes" id="UP001239680"/>
    </source>
</evidence>
<evidence type="ECO:0000313" key="6">
    <source>
        <dbReference type="EMBL" id="MDQ2066188.1"/>
    </source>
</evidence>
<sequence length="461" mass="49793">MARFSISDIVELLPDGRWIVPPSEPLLFTGVSTYLPSWRPDDITFLRRDRETFGISARALRESGTVPRLLITSGPELGLPETAVLQVPDRQRALMKLARAARARLPAPLIGVTGSAGKTSTTALIAHALGQLGPVYASRVGANTARGVAWNLASAREEDRHIVLEMAIAGMRDSTAAARPDVAVFTNIHAAHLVHHGDLRTIAARKSRMFEGMRPGGKVILNSSMSERDYVAELAHAKGLEVIFYGRRPEDHVRPTGYDPERDLVRIAIGEALIDLPKCNRHGVHMLHNFLAACGVHLALGLSLDHLAAAFASFAPLPGRGARYAVPHPGGLFTLLDHSYNANPASMRVALAELLAVPVEGRRIAVLGEMAELGETAAAEHHRLMQDIAKVGLDRIYTIGAAYQRQGSVPGHQELRGPEDLAQIFENEIAAGDVVMVKGSNSTGLNAWVSKYIKDRSASLN</sequence>
<dbReference type="Pfam" id="PF08245">
    <property type="entry name" value="Mur_ligase_M"/>
    <property type="match status" value="1"/>
</dbReference>
<feature type="domain" description="Mur ligase central" evidence="5">
    <location>
        <begin position="112"/>
        <end position="296"/>
    </location>
</feature>
<comment type="caution">
    <text evidence="6">The sequence shown here is derived from an EMBL/GenBank/DDBJ whole genome shotgun (WGS) entry which is preliminary data.</text>
</comment>
<dbReference type="InterPro" id="IPR036615">
    <property type="entry name" value="Mur_ligase_C_dom_sf"/>
</dbReference>
<dbReference type="Gene3D" id="3.40.1190.10">
    <property type="entry name" value="Mur-like, catalytic domain"/>
    <property type="match status" value="1"/>
</dbReference>
<gene>
    <name evidence="6" type="primary">murF</name>
    <name evidence="6" type="ORF">Q9295_07380</name>
</gene>
<feature type="domain" description="Mur ligase C-terminal" evidence="4">
    <location>
        <begin position="334"/>
        <end position="440"/>
    </location>
</feature>
<keyword evidence="2" id="KW-0547">Nucleotide-binding</keyword>
<protein>
    <submittedName>
        <fullName evidence="6">UDP-N-acetylmuramoyl-tripeptide--D-alanyl-D-alanine ligase</fullName>
        <ecNumber evidence="6">6.3.2.10</ecNumber>
    </submittedName>
</protein>
<dbReference type="Gene3D" id="3.90.190.20">
    <property type="entry name" value="Mur ligase, C-terminal domain"/>
    <property type="match status" value="1"/>
</dbReference>
<evidence type="ECO:0000256" key="3">
    <source>
        <dbReference type="ARBA" id="ARBA00022840"/>
    </source>
</evidence>
<keyword evidence="3" id="KW-0067">ATP-binding</keyword>
<reference evidence="6 7" key="1">
    <citation type="submission" date="2023-08" db="EMBL/GenBank/DDBJ databases">
        <title>Characterization of two Paracoccaceae strains isolated from Phycosphere and proposal of Xinfangfangia lacusdiani sp. nov.</title>
        <authorList>
            <person name="Deng Y."/>
            <person name="Zhang Y.Q."/>
        </authorList>
    </citation>
    <scope>NUCLEOTIDE SEQUENCE [LARGE SCALE GENOMIC DNA]</scope>
    <source>
        <strain evidence="6 7">CPCC 101601</strain>
    </source>
</reference>
<dbReference type="EMBL" id="JAVDBT010000006">
    <property type="protein sequence ID" value="MDQ2066188.1"/>
    <property type="molecule type" value="Genomic_DNA"/>
</dbReference>
<dbReference type="EC" id="6.3.2.10" evidence="6"/>
<dbReference type="GO" id="GO:0047480">
    <property type="term" value="F:UDP-N-acetylmuramoyl-tripeptide-D-alanyl-D-alanine ligase activity"/>
    <property type="evidence" value="ECO:0007669"/>
    <property type="project" value="UniProtKB-EC"/>
</dbReference>
<evidence type="ECO:0000256" key="1">
    <source>
        <dbReference type="ARBA" id="ARBA00022598"/>
    </source>
</evidence>